<protein>
    <submittedName>
        <fullName evidence="4">Uncharacterized protein</fullName>
    </submittedName>
</protein>
<evidence type="ECO:0000256" key="1">
    <source>
        <dbReference type="SAM" id="MobiDB-lite"/>
    </source>
</evidence>
<keyword evidence="5" id="KW-1185">Reference proteome</keyword>
<feature type="region of interest" description="Disordered" evidence="1">
    <location>
        <begin position="304"/>
        <end position="340"/>
    </location>
</feature>
<feature type="region of interest" description="Disordered" evidence="1">
    <location>
        <begin position="381"/>
        <end position="407"/>
    </location>
</feature>
<evidence type="ECO:0000313" key="4">
    <source>
        <dbReference type="EMBL" id="TFK88570.1"/>
    </source>
</evidence>
<feature type="region of interest" description="Disordered" evidence="1">
    <location>
        <begin position="53"/>
        <end position="92"/>
    </location>
</feature>
<dbReference type="AlphaFoldDB" id="A0A5C3PK29"/>
<dbReference type="InterPro" id="IPR025476">
    <property type="entry name" value="Helitron_helicase-like"/>
</dbReference>
<dbReference type="STRING" id="1314778.A0A5C3PK29"/>
<feature type="compositionally biased region" description="Acidic residues" evidence="1">
    <location>
        <begin position="310"/>
        <end position="319"/>
    </location>
</feature>
<reference evidence="4 5" key="1">
    <citation type="journal article" date="2019" name="Nat. Ecol. Evol.">
        <title>Megaphylogeny resolves global patterns of mushroom evolution.</title>
        <authorList>
            <person name="Varga T."/>
            <person name="Krizsan K."/>
            <person name="Foldi C."/>
            <person name="Dima B."/>
            <person name="Sanchez-Garcia M."/>
            <person name="Sanchez-Ramirez S."/>
            <person name="Szollosi G.J."/>
            <person name="Szarkandi J.G."/>
            <person name="Papp V."/>
            <person name="Albert L."/>
            <person name="Andreopoulos W."/>
            <person name="Angelini C."/>
            <person name="Antonin V."/>
            <person name="Barry K.W."/>
            <person name="Bougher N.L."/>
            <person name="Buchanan P."/>
            <person name="Buyck B."/>
            <person name="Bense V."/>
            <person name="Catcheside P."/>
            <person name="Chovatia M."/>
            <person name="Cooper J."/>
            <person name="Damon W."/>
            <person name="Desjardin D."/>
            <person name="Finy P."/>
            <person name="Geml J."/>
            <person name="Haridas S."/>
            <person name="Hughes K."/>
            <person name="Justo A."/>
            <person name="Karasinski D."/>
            <person name="Kautmanova I."/>
            <person name="Kiss B."/>
            <person name="Kocsube S."/>
            <person name="Kotiranta H."/>
            <person name="LaButti K.M."/>
            <person name="Lechner B.E."/>
            <person name="Liimatainen K."/>
            <person name="Lipzen A."/>
            <person name="Lukacs Z."/>
            <person name="Mihaltcheva S."/>
            <person name="Morgado L.N."/>
            <person name="Niskanen T."/>
            <person name="Noordeloos M.E."/>
            <person name="Ohm R.A."/>
            <person name="Ortiz-Santana B."/>
            <person name="Ovrebo C."/>
            <person name="Racz N."/>
            <person name="Riley R."/>
            <person name="Savchenko A."/>
            <person name="Shiryaev A."/>
            <person name="Soop K."/>
            <person name="Spirin V."/>
            <person name="Szebenyi C."/>
            <person name="Tomsovsky M."/>
            <person name="Tulloss R.E."/>
            <person name="Uehling J."/>
            <person name="Grigoriev I.V."/>
            <person name="Vagvolgyi C."/>
            <person name="Papp T."/>
            <person name="Martin F.M."/>
            <person name="Miettinen O."/>
            <person name="Hibbett D.S."/>
            <person name="Nagy L.G."/>
        </authorList>
    </citation>
    <scope>NUCLEOTIDE SEQUENCE [LARGE SCALE GENOMIC DNA]</scope>
    <source>
        <strain evidence="4 5">HHB13444</strain>
    </source>
</reference>
<accession>A0A5C3PK29</accession>
<evidence type="ECO:0000259" key="3">
    <source>
        <dbReference type="Pfam" id="PF20209"/>
    </source>
</evidence>
<gene>
    <name evidence="4" type="ORF">K466DRAFT_488611</name>
</gene>
<sequence length="928" mass="103235">MDVYQSLTKQELIALAKGQLVVTREARKTKSTLLAHMLQEGSAELLASMQAMVDEKDASRKRRRTEAQHARRVAQRTDPPPPQEADPSRFLELPSEEQRKVCYREFIDATSNAALAYAVCAVCAREVGVVADGVEEHALDSFEHRTRLKPTRPHPEHTLYDGCLLEPCGVRMGGSSPSPGYRPPSETLQRGMRGTVSTYELDAQGVADMVDGGLLPRPPSVLASVISVTFMGVGALPKQWLRTTFRVRRPVVAAALRTLQRVHGHYRAVTISEERLRALPEDDVPEELLGVIRQSPDADSAFQEHAGYVPDDDDDDGDGESGRVPSSGAEEPVTDQGPDVIPLHISGSIDTDMSKMTANEVMLWGLQNLWRDNGEGGYSVRHGRQPVSDFGRPPRAAARADDGATAPPPPNFFERAFPCLFPFGVGGIEGVQAVQLSLGEHVQWALQYHDRRFRTHESFPFVAFGIQQRRQALGAARIQMKRRTFDQEVAILSSITTAALRRATEQEANNQPVTDPAILLLKRLVHGAAGRVQGTDAGRYKIRAQIWSTCLAFGPPSLWITINPTDIHDPVAQIFAGADINLDDFLAAIGPNADERAKAIADDPYAAARFFHFMVDTICETLFQIRVTSYTVKTSMGVLGRAAAYVGAVESQGRGTLHLHMLIWLQDTPRSEQLPEMLRTEEFRARVVSYIAANLRAYLPGLESAQSVKGIPREKGIAYSRPPHPDSPDYEQEASRFELRLARATQVHTCKIGRCLRYDKKGSLSCKRRAPFEASDEDYVTPEGRWGQKRLYRYMNGWIPSVLLHARCNNDGKLLTNGSDTKNITFYVSSYAGKKQAKNHNLSAVIADGFAYHEEHPKAEYVANLREQHRLLLFRLVNAINREQELAGPMVVSYLMGWKDVKTSHNYSPLYWSSFVSVLYRAHPTLSR</sequence>
<dbReference type="EMBL" id="ML211107">
    <property type="protein sequence ID" value="TFK88570.1"/>
    <property type="molecule type" value="Genomic_DNA"/>
</dbReference>
<dbReference type="InParanoid" id="A0A5C3PK29"/>
<feature type="domain" description="Helitron helicase-like" evidence="2">
    <location>
        <begin position="441"/>
        <end position="663"/>
    </location>
</feature>
<evidence type="ECO:0000313" key="5">
    <source>
        <dbReference type="Proteomes" id="UP000308197"/>
    </source>
</evidence>
<feature type="non-terminal residue" evidence="4">
    <location>
        <position position="928"/>
    </location>
</feature>
<feature type="domain" description="DUF6570" evidence="3">
    <location>
        <begin position="183"/>
        <end position="277"/>
    </location>
</feature>
<dbReference type="Proteomes" id="UP000308197">
    <property type="component" value="Unassembled WGS sequence"/>
</dbReference>
<feature type="compositionally biased region" description="Basic residues" evidence="1">
    <location>
        <begin position="59"/>
        <end position="74"/>
    </location>
</feature>
<dbReference type="InterPro" id="IPR046700">
    <property type="entry name" value="DUF6570"/>
</dbReference>
<organism evidence="4 5">
    <name type="scientific">Polyporus arcularius HHB13444</name>
    <dbReference type="NCBI Taxonomy" id="1314778"/>
    <lineage>
        <taxon>Eukaryota</taxon>
        <taxon>Fungi</taxon>
        <taxon>Dikarya</taxon>
        <taxon>Basidiomycota</taxon>
        <taxon>Agaricomycotina</taxon>
        <taxon>Agaricomycetes</taxon>
        <taxon>Polyporales</taxon>
        <taxon>Polyporaceae</taxon>
        <taxon>Polyporus</taxon>
    </lineage>
</organism>
<evidence type="ECO:0000259" key="2">
    <source>
        <dbReference type="Pfam" id="PF14214"/>
    </source>
</evidence>
<dbReference type="Pfam" id="PF14214">
    <property type="entry name" value="Helitron_like_N"/>
    <property type="match status" value="1"/>
</dbReference>
<proteinExistence type="predicted"/>
<name>A0A5C3PK29_9APHY</name>
<dbReference type="Pfam" id="PF20209">
    <property type="entry name" value="DUF6570"/>
    <property type="match status" value="1"/>
</dbReference>